<comment type="subcellular location">
    <subcellularLocation>
        <location evidence="9">Cell inner membrane</location>
        <topology evidence="9">Multi-pass membrane protein</topology>
    </subcellularLocation>
    <subcellularLocation>
        <location evidence="1">Membrane</location>
        <topology evidence="1">Multi-pass membrane protein</topology>
    </subcellularLocation>
</comment>
<reference evidence="10 11" key="1">
    <citation type="submission" date="2014-11" db="EMBL/GenBank/DDBJ databases">
        <title>A Rickettsiales Symbiont of Amoebae With Ancient Features.</title>
        <authorList>
            <person name="Schulz F."/>
            <person name="Martijn J."/>
            <person name="Wascher F."/>
            <person name="Kostanjsek R."/>
            <person name="Ettema T.J."/>
            <person name="Horn M."/>
        </authorList>
    </citation>
    <scope>NUCLEOTIDE SEQUENCE [LARGE SCALE GENOMIC DNA]</scope>
    <source>
        <strain evidence="10 11">UWC36</strain>
    </source>
</reference>
<dbReference type="InterPro" id="IPR037673">
    <property type="entry name" value="MSC/AndL"/>
</dbReference>
<gene>
    <name evidence="10" type="primary">mscL_2</name>
    <name evidence="9" type="synonym">mscL</name>
    <name evidence="10" type="ORF">NF27_HQ00380</name>
</gene>
<evidence type="ECO:0000256" key="6">
    <source>
        <dbReference type="ARBA" id="ARBA00023065"/>
    </source>
</evidence>
<evidence type="ECO:0000256" key="7">
    <source>
        <dbReference type="ARBA" id="ARBA00023136"/>
    </source>
</evidence>
<evidence type="ECO:0000256" key="1">
    <source>
        <dbReference type="ARBA" id="ARBA00004141"/>
    </source>
</evidence>
<dbReference type="PRINTS" id="PR01264">
    <property type="entry name" value="MECHCHANNEL"/>
</dbReference>
<proteinExistence type="inferred from homology"/>
<protein>
    <recommendedName>
        <fullName evidence="9">Large-conductance mechanosensitive channel</fullName>
    </recommendedName>
</protein>
<evidence type="ECO:0000256" key="5">
    <source>
        <dbReference type="ARBA" id="ARBA00022989"/>
    </source>
</evidence>
<dbReference type="AlphaFoldDB" id="A0A0C1QWY6"/>
<dbReference type="PANTHER" id="PTHR30266">
    <property type="entry name" value="MECHANOSENSITIVE CHANNEL MSCL"/>
    <property type="match status" value="1"/>
</dbReference>
<dbReference type="InterPro" id="IPR036019">
    <property type="entry name" value="MscL_channel"/>
</dbReference>
<dbReference type="SUPFAM" id="SSF81330">
    <property type="entry name" value="Gated mechanosensitive channel"/>
    <property type="match status" value="1"/>
</dbReference>
<feature type="transmembrane region" description="Helical" evidence="9">
    <location>
        <begin position="80"/>
        <end position="104"/>
    </location>
</feature>
<keyword evidence="2 9" id="KW-0813">Transport</keyword>
<dbReference type="Gene3D" id="1.10.1200.120">
    <property type="entry name" value="Large-conductance mechanosensitive channel, MscL, domain 1"/>
    <property type="match status" value="1"/>
</dbReference>
<dbReference type="HAMAP" id="MF_00115">
    <property type="entry name" value="MscL"/>
    <property type="match status" value="1"/>
</dbReference>
<keyword evidence="7 9" id="KW-0472">Membrane</keyword>
<keyword evidence="9" id="KW-0997">Cell inner membrane</keyword>
<dbReference type="InterPro" id="IPR001185">
    <property type="entry name" value="MS_channel"/>
</dbReference>
<dbReference type="PATRIC" id="fig|86105.3.peg.1677"/>
<name>A0A0C1QWY6_9RICK</name>
<comment type="similarity">
    <text evidence="9">Belongs to the MscL family.</text>
</comment>
<comment type="caution">
    <text evidence="10">The sequence shown here is derived from an EMBL/GenBank/DDBJ whole genome shotgun (WGS) entry which is preliminary data.</text>
</comment>
<keyword evidence="5 9" id="KW-1133">Transmembrane helix</keyword>
<evidence type="ECO:0000313" key="10">
    <source>
        <dbReference type="EMBL" id="KIE04500.1"/>
    </source>
</evidence>
<dbReference type="EMBL" id="JSWE01000184">
    <property type="protein sequence ID" value="KIE04500.1"/>
    <property type="molecule type" value="Genomic_DNA"/>
</dbReference>
<evidence type="ECO:0000256" key="9">
    <source>
        <dbReference type="HAMAP-Rule" id="MF_00115"/>
    </source>
</evidence>
<keyword evidence="6 9" id="KW-0406">Ion transport</keyword>
<organism evidence="10 11">
    <name type="scientific">Candidatus Jidaibacter acanthamoebae</name>
    <dbReference type="NCBI Taxonomy" id="86105"/>
    <lineage>
        <taxon>Bacteria</taxon>
        <taxon>Pseudomonadati</taxon>
        <taxon>Pseudomonadota</taxon>
        <taxon>Alphaproteobacteria</taxon>
        <taxon>Rickettsiales</taxon>
        <taxon>Candidatus Midichloriaceae</taxon>
        <taxon>Candidatus Jidaibacter</taxon>
    </lineage>
</organism>
<evidence type="ECO:0000256" key="2">
    <source>
        <dbReference type="ARBA" id="ARBA00022448"/>
    </source>
</evidence>
<comment type="subunit">
    <text evidence="9">Homopentamer.</text>
</comment>
<dbReference type="PANTHER" id="PTHR30266:SF2">
    <property type="entry name" value="LARGE-CONDUCTANCE MECHANOSENSITIVE CHANNEL"/>
    <property type="match status" value="1"/>
</dbReference>
<comment type="function">
    <text evidence="9">Channel that opens in response to stretch forces in the membrane lipid bilayer. May participate in the regulation of osmotic pressure changes within the cell.</text>
</comment>
<dbReference type="GO" id="GO:0005886">
    <property type="term" value="C:plasma membrane"/>
    <property type="evidence" value="ECO:0007669"/>
    <property type="project" value="UniProtKB-SubCell"/>
</dbReference>
<dbReference type="Proteomes" id="UP000031258">
    <property type="component" value="Unassembled WGS sequence"/>
</dbReference>
<accession>A0A0C1QWY6</accession>
<evidence type="ECO:0000256" key="4">
    <source>
        <dbReference type="ARBA" id="ARBA00022692"/>
    </source>
</evidence>
<dbReference type="GO" id="GO:0008381">
    <property type="term" value="F:mechanosensitive monoatomic ion channel activity"/>
    <property type="evidence" value="ECO:0007669"/>
    <property type="project" value="UniProtKB-UniRule"/>
</dbReference>
<keyword evidence="3 9" id="KW-1003">Cell membrane</keyword>
<keyword evidence="8 9" id="KW-0407">Ion channel</keyword>
<keyword evidence="4 9" id="KW-0812">Transmembrane</keyword>
<dbReference type="STRING" id="86105.NF27_HQ00380"/>
<sequence>MMAFIEEFKAFISRGNVFELAAGIMIGATFNNMLNSLVGDIIMPIVGWLTAGIDFSNYFIALNGKHYDSLRSAKDAGAPVVAYGIFINYVIKFLISSAVIFLVIKQVNRLHYSLAPQDSRNLKKDGT</sequence>
<keyword evidence="11" id="KW-1185">Reference proteome</keyword>
<feature type="transmembrane region" description="Helical" evidence="9">
    <location>
        <begin position="41"/>
        <end position="60"/>
    </location>
</feature>
<dbReference type="Pfam" id="PF01741">
    <property type="entry name" value="MscL"/>
    <property type="match status" value="1"/>
</dbReference>
<evidence type="ECO:0000256" key="3">
    <source>
        <dbReference type="ARBA" id="ARBA00022475"/>
    </source>
</evidence>
<evidence type="ECO:0000256" key="8">
    <source>
        <dbReference type="ARBA" id="ARBA00023303"/>
    </source>
</evidence>
<dbReference type="NCBIfam" id="TIGR00220">
    <property type="entry name" value="mscL"/>
    <property type="match status" value="1"/>
</dbReference>
<evidence type="ECO:0000313" key="11">
    <source>
        <dbReference type="Proteomes" id="UP000031258"/>
    </source>
</evidence>